<sequence length="175" mass="18048">MAQRNTPSRRIPGEPLAGILRTVAYQARYANRRRSDIPTVTNPAAASAAAAEAAAADAGVASLSGPATMAEAMTQVASERAYAELQQDAAVATFVAAADLPRNDAATLQADADGRAVWQYENRGSVPHVVATAVADQPATATVAERGETSATLRVWDALGQPVAGAFVCVAAFWP</sequence>
<evidence type="ECO:0000313" key="2">
    <source>
        <dbReference type="Proteomes" id="UP000033006"/>
    </source>
</evidence>
<organism evidence="1 2">
    <name type="scientific">Streptomyces phage TP1604</name>
    <dbReference type="NCBI Taxonomy" id="1636184"/>
    <lineage>
        <taxon>Viruses</taxon>
        <taxon>Duplodnaviria</taxon>
        <taxon>Heunggongvirae</taxon>
        <taxon>Uroviricota</taxon>
        <taxon>Caudoviricetes</taxon>
        <taxon>Woodruffvirus</taxon>
        <taxon>Woodruffvirus TP1604</taxon>
    </lineage>
</organism>
<proteinExistence type="predicted"/>
<protein>
    <submittedName>
        <fullName evidence="1">Uncharacterized protein</fullName>
    </submittedName>
</protein>
<evidence type="ECO:0000313" key="1">
    <source>
        <dbReference type="EMBL" id="AKA61761.1"/>
    </source>
</evidence>
<dbReference type="EMBL" id="KP876466">
    <property type="protein sequence ID" value="AKA61761.1"/>
    <property type="molecule type" value="Genomic_DNA"/>
</dbReference>
<dbReference type="OrthoDB" id="33956at10239"/>
<dbReference type="KEGG" id="vg:26627275"/>
<accession>A0A0E3JTM0</accession>
<gene>
    <name evidence="1" type="ORF">SEA_TP1604_23</name>
</gene>
<name>A0A0E3JTM0_9CAUD</name>
<dbReference type="GeneID" id="26627275"/>
<reference evidence="1 2" key="1">
    <citation type="submission" date="2015-03" db="EMBL/GenBank/DDBJ databases">
        <authorList>
            <person name="Phan H."/>
            <person name="Ton P."/>
            <person name="Bernal J.T."/>
            <person name="Kanani-Hendijani T.A."/>
            <person name="Munguia J."/>
            <person name="Olumba F.C."/>
            <person name="Orozco S."/>
            <person name="Gibbs Z.A."/>
            <person name="Donegan-Quick R."/>
            <person name="Visi D.K."/>
            <person name="Allen M.S."/>
            <person name="Hughes L.E."/>
            <person name="Bradley K.W."/>
            <person name="Asai D.J."/>
            <person name="Bowman C.A."/>
            <person name="Russell D.A."/>
            <person name="Pope W.H."/>
            <person name="Jacobs-Sera D."/>
            <person name="Hendrix R.W."/>
            <person name="Hatfull G.F."/>
        </authorList>
    </citation>
    <scope>NUCLEOTIDE SEQUENCE [LARGE SCALE GENOMIC DNA]</scope>
</reference>
<dbReference type="RefSeq" id="YP_009200138.1">
    <property type="nucleotide sequence ID" value="NC_028818.1"/>
</dbReference>
<dbReference type="Proteomes" id="UP000033006">
    <property type="component" value="Segment"/>
</dbReference>
<keyword evidence="2" id="KW-1185">Reference proteome</keyword>